<dbReference type="Proteomes" id="UP000255469">
    <property type="component" value="Unassembled WGS sequence"/>
</dbReference>
<dbReference type="AlphaFoldDB" id="A0A379E157"/>
<protein>
    <submittedName>
        <fullName evidence="1">Uncharacterized protein</fullName>
    </submittedName>
</protein>
<proteinExistence type="predicted"/>
<gene>
    <name evidence="1" type="ORF">NCTC13067_00095</name>
</gene>
<sequence length="63" mass="6855">MNGKIKTDKSHDIPALPAFACRFSSGLSIGFHIAGYGRGNLFPARFPGISSKFSPCKEIFSFM</sequence>
<evidence type="ECO:0000313" key="1">
    <source>
        <dbReference type="EMBL" id="SUB86458.1"/>
    </source>
</evidence>
<accession>A0A379E157</accession>
<dbReference type="RefSeq" id="WP_172462785.1">
    <property type="nucleotide sequence ID" value="NZ_CAUVNR010000024.1"/>
</dbReference>
<reference evidence="1 2" key="1">
    <citation type="submission" date="2018-06" db="EMBL/GenBank/DDBJ databases">
        <authorList>
            <consortium name="Pathogen Informatics"/>
            <person name="Doyle S."/>
        </authorList>
    </citation>
    <scope>NUCLEOTIDE SEQUENCE [LARGE SCALE GENOMIC DNA]</scope>
    <source>
        <strain evidence="1 2">NCTC13067</strain>
    </source>
</reference>
<name>A0A379E157_9BACT</name>
<organism evidence="1 2">
    <name type="scientific">Prevotella denticola</name>
    <dbReference type="NCBI Taxonomy" id="28129"/>
    <lineage>
        <taxon>Bacteria</taxon>
        <taxon>Pseudomonadati</taxon>
        <taxon>Bacteroidota</taxon>
        <taxon>Bacteroidia</taxon>
        <taxon>Bacteroidales</taxon>
        <taxon>Prevotellaceae</taxon>
        <taxon>Prevotella</taxon>
    </lineage>
</organism>
<dbReference type="EMBL" id="UGTM01000001">
    <property type="protein sequence ID" value="SUB86458.1"/>
    <property type="molecule type" value="Genomic_DNA"/>
</dbReference>
<evidence type="ECO:0000313" key="2">
    <source>
        <dbReference type="Proteomes" id="UP000255469"/>
    </source>
</evidence>